<evidence type="ECO:0000313" key="2">
    <source>
        <dbReference type="EMBL" id="KAL2649841.1"/>
    </source>
</evidence>
<evidence type="ECO:0000256" key="1">
    <source>
        <dbReference type="SAM" id="MobiDB-lite"/>
    </source>
</evidence>
<evidence type="ECO:0000313" key="3">
    <source>
        <dbReference type="Proteomes" id="UP001605036"/>
    </source>
</evidence>
<accession>A0ABD1ZFW3</accession>
<dbReference type="AlphaFoldDB" id="A0ABD1ZFW3"/>
<comment type="caution">
    <text evidence="2">The sequence shown here is derived from an EMBL/GenBank/DDBJ whole genome shotgun (WGS) entry which is preliminary data.</text>
</comment>
<keyword evidence="3" id="KW-1185">Reference proteome</keyword>
<reference evidence="2 3" key="1">
    <citation type="submission" date="2024-09" db="EMBL/GenBank/DDBJ databases">
        <title>Chromosome-scale assembly of Riccia fluitans.</title>
        <authorList>
            <person name="Paukszto L."/>
            <person name="Sawicki J."/>
            <person name="Karawczyk K."/>
            <person name="Piernik-Szablinska J."/>
            <person name="Szczecinska M."/>
            <person name="Mazdziarz M."/>
        </authorList>
    </citation>
    <scope>NUCLEOTIDE SEQUENCE [LARGE SCALE GENOMIC DNA]</scope>
    <source>
        <strain evidence="2">Rf_01</strain>
        <tissue evidence="2">Aerial parts of the thallus</tissue>
    </source>
</reference>
<sequence length="114" mass="12392">MGYRAGNTATGSGPHGNRGQQAPSTALVGNDSYSREEYHVQWPDVATIEVQLALLSFSFKMLPGLWFINSSPSPPLLAMFGRGERGKDTWSRACHGSGLRLPDGQFTTVGHLTW</sequence>
<feature type="region of interest" description="Disordered" evidence="1">
    <location>
        <begin position="1"/>
        <end position="27"/>
    </location>
</feature>
<dbReference type="Proteomes" id="UP001605036">
    <property type="component" value="Unassembled WGS sequence"/>
</dbReference>
<protein>
    <submittedName>
        <fullName evidence="2">Uncharacterized protein</fullName>
    </submittedName>
</protein>
<dbReference type="EMBL" id="JBHFFA010000001">
    <property type="protein sequence ID" value="KAL2649841.1"/>
    <property type="molecule type" value="Genomic_DNA"/>
</dbReference>
<proteinExistence type="predicted"/>
<gene>
    <name evidence="2" type="ORF">R1flu_017969</name>
</gene>
<name>A0ABD1ZFW3_9MARC</name>
<organism evidence="2 3">
    <name type="scientific">Riccia fluitans</name>
    <dbReference type="NCBI Taxonomy" id="41844"/>
    <lineage>
        <taxon>Eukaryota</taxon>
        <taxon>Viridiplantae</taxon>
        <taxon>Streptophyta</taxon>
        <taxon>Embryophyta</taxon>
        <taxon>Marchantiophyta</taxon>
        <taxon>Marchantiopsida</taxon>
        <taxon>Marchantiidae</taxon>
        <taxon>Marchantiales</taxon>
        <taxon>Ricciaceae</taxon>
        <taxon>Riccia</taxon>
    </lineage>
</organism>